<comment type="caution">
    <text evidence="1">The sequence shown here is derived from an EMBL/GenBank/DDBJ whole genome shotgun (WGS) entry which is preliminary data.</text>
</comment>
<keyword evidence="2" id="KW-1185">Reference proteome</keyword>
<evidence type="ECO:0000313" key="2">
    <source>
        <dbReference type="Proteomes" id="UP001523262"/>
    </source>
</evidence>
<evidence type="ECO:0000313" key="1">
    <source>
        <dbReference type="EMBL" id="MCM2532188.1"/>
    </source>
</evidence>
<gene>
    <name evidence="1" type="ORF">NDK43_06970</name>
</gene>
<proteinExistence type="predicted"/>
<accession>A0ABT0W785</accession>
<sequence>MKDWKYEVKIKLFRDNSPFMVPIYEQKARWNKMSQNQKNRSIYYNALQKLKRELPWVKITEKDVESYAVRQVK</sequence>
<dbReference type="EMBL" id="JAMQCR010000001">
    <property type="protein sequence ID" value="MCM2532188.1"/>
    <property type="molecule type" value="Genomic_DNA"/>
</dbReference>
<name>A0ABT0W785_9BACI</name>
<organism evidence="1 2">
    <name type="scientific">Neobacillus pocheonensis</name>
    <dbReference type="NCBI Taxonomy" id="363869"/>
    <lineage>
        <taxon>Bacteria</taxon>
        <taxon>Bacillati</taxon>
        <taxon>Bacillota</taxon>
        <taxon>Bacilli</taxon>
        <taxon>Bacillales</taxon>
        <taxon>Bacillaceae</taxon>
        <taxon>Neobacillus</taxon>
    </lineage>
</organism>
<reference evidence="1 2" key="1">
    <citation type="submission" date="2022-06" db="EMBL/GenBank/DDBJ databases">
        <authorList>
            <person name="Jeon C.O."/>
        </authorList>
    </citation>
    <scope>NUCLEOTIDE SEQUENCE [LARGE SCALE GENOMIC DNA]</scope>
    <source>
        <strain evidence="1 2">KCTC 13943</strain>
    </source>
</reference>
<dbReference type="Proteomes" id="UP001523262">
    <property type="component" value="Unassembled WGS sequence"/>
</dbReference>
<protein>
    <submittedName>
        <fullName evidence="1">Uncharacterized protein</fullName>
    </submittedName>
</protein>